<comment type="caution">
    <text evidence="1">The sequence shown here is derived from an EMBL/GenBank/DDBJ whole genome shotgun (WGS) entry which is preliminary data.</text>
</comment>
<organism evidence="1 2">
    <name type="scientific">Bifidobacterium tissieri</name>
    <dbReference type="NCBI Taxonomy" id="1630162"/>
    <lineage>
        <taxon>Bacteria</taxon>
        <taxon>Bacillati</taxon>
        <taxon>Actinomycetota</taxon>
        <taxon>Actinomycetes</taxon>
        <taxon>Bifidobacteriales</taxon>
        <taxon>Bifidobacteriaceae</taxon>
        <taxon>Bifidobacterium</taxon>
    </lineage>
</organism>
<keyword evidence="2" id="KW-1185">Reference proteome</keyword>
<gene>
    <name evidence="1" type="ORF">BTIS_0659</name>
</gene>
<dbReference type="EMBL" id="MWWV01000004">
    <property type="protein sequence ID" value="OZG58290.1"/>
    <property type="molecule type" value="Genomic_DNA"/>
</dbReference>
<protein>
    <submittedName>
        <fullName evidence="1">Uncharacterized protein</fullName>
    </submittedName>
</protein>
<name>A0A261FGH8_9BIFI</name>
<evidence type="ECO:0000313" key="2">
    <source>
        <dbReference type="Proteomes" id="UP000216444"/>
    </source>
</evidence>
<dbReference type="RefSeq" id="WP_094662639.1">
    <property type="nucleotide sequence ID" value="NZ_MWWV01000004.1"/>
</dbReference>
<reference evidence="1 2" key="1">
    <citation type="journal article" date="2017" name="BMC Genomics">
        <title>Comparative genomic and phylogenomic analyses of the Bifidobacteriaceae family.</title>
        <authorList>
            <person name="Lugli G.A."/>
            <person name="Milani C."/>
            <person name="Turroni F."/>
            <person name="Duranti S."/>
            <person name="Mancabelli L."/>
            <person name="Mangifesta M."/>
            <person name="Ferrario C."/>
            <person name="Modesto M."/>
            <person name="Mattarelli P."/>
            <person name="Jiri K."/>
            <person name="van Sinderen D."/>
            <person name="Ventura M."/>
        </authorList>
    </citation>
    <scope>NUCLEOTIDE SEQUENCE [LARGE SCALE GENOMIC DNA]</scope>
    <source>
        <strain evidence="1 2">DSM 100201</strain>
    </source>
</reference>
<evidence type="ECO:0000313" key="1">
    <source>
        <dbReference type="EMBL" id="OZG58290.1"/>
    </source>
</evidence>
<dbReference type="Proteomes" id="UP000216444">
    <property type="component" value="Unassembled WGS sequence"/>
</dbReference>
<dbReference type="AlphaFoldDB" id="A0A261FGH8"/>
<sequence length="105" mass="11394">MEFGLDTSDVMFVYGGAVPARVYRDGKPTDEISVAENGKDIYNVTIFGGGAHRLEQMTVKTTATPASIALGTPVELVNPRLRTWGDRSRSHTIWADAIEPVDTAI</sequence>
<proteinExistence type="predicted"/>
<accession>A0A261FGH8</accession>